<reference evidence="2" key="1">
    <citation type="journal article" date="2019" name="Int. J. Syst. Evol. Microbiol.">
        <title>The Global Catalogue of Microorganisms (GCM) 10K type strain sequencing project: providing services to taxonomists for standard genome sequencing and annotation.</title>
        <authorList>
            <consortium name="The Broad Institute Genomics Platform"/>
            <consortium name="The Broad Institute Genome Sequencing Center for Infectious Disease"/>
            <person name="Wu L."/>
            <person name="Ma J."/>
        </authorList>
    </citation>
    <scope>NUCLEOTIDE SEQUENCE [LARGE SCALE GENOMIC DNA]</scope>
    <source>
        <strain evidence="2">JCM 12398</strain>
    </source>
</reference>
<dbReference type="Proteomes" id="UP001501266">
    <property type="component" value="Unassembled WGS sequence"/>
</dbReference>
<protein>
    <submittedName>
        <fullName evidence="1">Uncharacterized protein</fullName>
    </submittedName>
</protein>
<gene>
    <name evidence="1" type="ORF">GCM10009640_11980</name>
</gene>
<keyword evidence="2" id="KW-1185">Reference proteome</keyword>
<proteinExistence type="predicted"/>
<evidence type="ECO:0000313" key="1">
    <source>
        <dbReference type="EMBL" id="GAA1421287.1"/>
    </source>
</evidence>
<evidence type="ECO:0000313" key="2">
    <source>
        <dbReference type="Proteomes" id="UP001501266"/>
    </source>
</evidence>
<accession>A0ABP4JGF9</accession>
<name>A0ABP4JGF9_9MICO</name>
<sequence length="164" mass="18136">MHDSTADAFTVAHAYTLVFGDFRRTIDAAVMALLDGHEALEVAELAGASPALGWSEARALVEPAHAALGLDYQEMSDEDAQVIALRVVVSEYRSGARTLRELTSWAHDVIMHGSSSRAVERVVQLEDDLEVWQPRRDPAEVEAVLDDFLRETADAVPRWRPRQG</sequence>
<comment type="caution">
    <text evidence="1">The sequence shown here is derived from an EMBL/GenBank/DDBJ whole genome shotgun (WGS) entry which is preliminary data.</text>
</comment>
<dbReference type="RefSeq" id="WP_343918406.1">
    <property type="nucleotide sequence ID" value="NZ_BAAAKK010000003.1"/>
</dbReference>
<dbReference type="EMBL" id="BAAAKK010000003">
    <property type="protein sequence ID" value="GAA1421287.1"/>
    <property type="molecule type" value="Genomic_DNA"/>
</dbReference>
<organism evidence="1 2">
    <name type="scientific">Agrococcus citreus</name>
    <dbReference type="NCBI Taxonomy" id="84643"/>
    <lineage>
        <taxon>Bacteria</taxon>
        <taxon>Bacillati</taxon>
        <taxon>Actinomycetota</taxon>
        <taxon>Actinomycetes</taxon>
        <taxon>Micrococcales</taxon>
        <taxon>Microbacteriaceae</taxon>
        <taxon>Agrococcus</taxon>
    </lineage>
</organism>